<feature type="region of interest" description="Disordered" evidence="1">
    <location>
        <begin position="122"/>
        <end position="154"/>
    </location>
</feature>
<reference evidence="2 3" key="1">
    <citation type="submission" date="2019-09" db="EMBL/GenBank/DDBJ databases">
        <title>Draft genome sequence of various Type strains from the CCUG.</title>
        <authorList>
            <person name="Pineiro-Iglesias B."/>
            <person name="Tunovic T."/>
            <person name="Unosson C."/>
            <person name="Inganas E."/>
            <person name="Ohlen M."/>
            <person name="Cardew S."/>
            <person name="Jensie-Markopoulos S."/>
            <person name="Salva-Serra F."/>
            <person name="Jaen-Luchoro D."/>
            <person name="Karlsson R."/>
            <person name="Svensson-Stadler L."/>
            <person name="Chun J."/>
            <person name="Moore E."/>
        </authorList>
    </citation>
    <scope>NUCLEOTIDE SEQUENCE [LARGE SCALE GENOMIC DNA]</scope>
    <source>
        <strain evidence="2 3">CCUG 32756T</strain>
    </source>
</reference>
<evidence type="ECO:0000313" key="3">
    <source>
        <dbReference type="Proteomes" id="UP000323707"/>
    </source>
</evidence>
<accession>A0A5M9QNI4</accession>
<dbReference type="Gene3D" id="1.20.120.1430">
    <property type="entry name" value="HP0721 helical bundle"/>
    <property type="match status" value="1"/>
</dbReference>
<gene>
    <name evidence="2" type="ORF">F4V45_06030</name>
</gene>
<protein>
    <submittedName>
        <fullName evidence="2">DUF1104 domain-containing protein</fullName>
    </submittedName>
</protein>
<evidence type="ECO:0000256" key="1">
    <source>
        <dbReference type="SAM" id="MobiDB-lite"/>
    </source>
</evidence>
<dbReference type="InterPro" id="IPR038310">
    <property type="entry name" value="DUF1104_sf"/>
</dbReference>
<proteinExistence type="predicted"/>
<sequence length="154" mass="17305">MTTLRSIIVATSFVACGFSTSFGADFSKLDDAALVKKVASLSAQDEPEFVMEVHKRLKAKDEPQAKAFRDAIHQARKAAHDKLSKEQRQSRAVEACKAMQKKTDSMSGKEIREAGLKIHADCERLKESKRKEPKCHNHKDKPKEKPSDKPKKDK</sequence>
<feature type="compositionally biased region" description="Basic and acidic residues" evidence="1">
    <location>
        <begin position="141"/>
        <end position="154"/>
    </location>
</feature>
<dbReference type="InterPro" id="IPR009488">
    <property type="entry name" value="DUF1104"/>
</dbReference>
<organism evidence="2 3">
    <name type="scientific">Helicobacter canis</name>
    <dbReference type="NCBI Taxonomy" id="29419"/>
    <lineage>
        <taxon>Bacteria</taxon>
        <taxon>Pseudomonadati</taxon>
        <taxon>Campylobacterota</taxon>
        <taxon>Epsilonproteobacteria</taxon>
        <taxon>Campylobacterales</taxon>
        <taxon>Helicobacteraceae</taxon>
        <taxon>Helicobacter</taxon>
    </lineage>
</organism>
<dbReference type="RefSeq" id="WP_150337506.1">
    <property type="nucleotide sequence ID" value="NZ_JAERIX010000018.1"/>
</dbReference>
<dbReference type="EMBL" id="VXKE01000019">
    <property type="protein sequence ID" value="KAA8708485.1"/>
    <property type="molecule type" value="Genomic_DNA"/>
</dbReference>
<dbReference type="Pfam" id="PF06518">
    <property type="entry name" value="DUF1104"/>
    <property type="match status" value="1"/>
</dbReference>
<dbReference type="AlphaFoldDB" id="A0A5M9QNI4"/>
<dbReference type="PROSITE" id="PS51257">
    <property type="entry name" value="PROKAR_LIPOPROTEIN"/>
    <property type="match status" value="1"/>
</dbReference>
<evidence type="ECO:0000313" key="2">
    <source>
        <dbReference type="EMBL" id="KAA8708485.1"/>
    </source>
</evidence>
<comment type="caution">
    <text evidence="2">The sequence shown here is derived from an EMBL/GenBank/DDBJ whole genome shotgun (WGS) entry which is preliminary data.</text>
</comment>
<feature type="compositionally biased region" description="Basic residues" evidence="1">
    <location>
        <begin position="131"/>
        <end position="140"/>
    </location>
</feature>
<name>A0A5M9QNI4_9HELI</name>
<dbReference type="Proteomes" id="UP000323707">
    <property type="component" value="Unassembled WGS sequence"/>
</dbReference>